<dbReference type="EMBL" id="JAPQKT010000001">
    <property type="protein sequence ID" value="KAJ5242699.1"/>
    <property type="molecule type" value="Genomic_DNA"/>
</dbReference>
<dbReference type="Proteomes" id="UP001147733">
    <property type="component" value="Unassembled WGS sequence"/>
</dbReference>
<protein>
    <submittedName>
        <fullName evidence="1">Uncharacterized protein</fullName>
    </submittedName>
</protein>
<organism evidence="1 2">
    <name type="scientific">Penicillium citrinum</name>
    <dbReference type="NCBI Taxonomy" id="5077"/>
    <lineage>
        <taxon>Eukaryota</taxon>
        <taxon>Fungi</taxon>
        <taxon>Dikarya</taxon>
        <taxon>Ascomycota</taxon>
        <taxon>Pezizomycotina</taxon>
        <taxon>Eurotiomycetes</taxon>
        <taxon>Eurotiomycetidae</taxon>
        <taxon>Eurotiales</taxon>
        <taxon>Aspergillaceae</taxon>
        <taxon>Penicillium</taxon>
    </lineage>
</organism>
<reference evidence="1" key="1">
    <citation type="submission" date="2022-11" db="EMBL/GenBank/DDBJ databases">
        <authorList>
            <person name="Petersen C."/>
        </authorList>
    </citation>
    <scope>NUCLEOTIDE SEQUENCE</scope>
    <source>
        <strain evidence="1">IBT 23319</strain>
    </source>
</reference>
<reference evidence="1" key="2">
    <citation type="journal article" date="2023" name="IMA Fungus">
        <title>Comparative genomic study of the Penicillium genus elucidates a diverse pangenome and 15 lateral gene transfer events.</title>
        <authorList>
            <person name="Petersen C."/>
            <person name="Sorensen T."/>
            <person name="Nielsen M.R."/>
            <person name="Sondergaard T.E."/>
            <person name="Sorensen J.L."/>
            <person name="Fitzpatrick D.A."/>
            <person name="Frisvad J.C."/>
            <person name="Nielsen K.L."/>
        </authorList>
    </citation>
    <scope>NUCLEOTIDE SEQUENCE</scope>
    <source>
        <strain evidence="1">IBT 23319</strain>
    </source>
</reference>
<gene>
    <name evidence="1" type="ORF">N7469_001026</name>
</gene>
<dbReference type="RefSeq" id="XP_056505703.1">
    <property type="nucleotide sequence ID" value="XM_056639946.1"/>
</dbReference>
<accession>A0A9W9PG68</accession>
<proteinExistence type="predicted"/>
<name>A0A9W9PG68_PENCI</name>
<evidence type="ECO:0000313" key="2">
    <source>
        <dbReference type="Proteomes" id="UP001147733"/>
    </source>
</evidence>
<comment type="caution">
    <text evidence="1">The sequence shown here is derived from an EMBL/GenBank/DDBJ whole genome shotgun (WGS) entry which is preliminary data.</text>
</comment>
<dbReference type="GeneID" id="81379113"/>
<dbReference type="AlphaFoldDB" id="A0A9W9PG68"/>
<sequence length="68" mass="7458">MEREREREREATRLAKGQALENKPRTVLVESVEPIIVAENSGRSVAGVSCDGRRADPSVLLLSALLDI</sequence>
<evidence type="ECO:0000313" key="1">
    <source>
        <dbReference type="EMBL" id="KAJ5242699.1"/>
    </source>
</evidence>
<keyword evidence="2" id="KW-1185">Reference proteome</keyword>